<feature type="non-terminal residue" evidence="1">
    <location>
        <position position="249"/>
    </location>
</feature>
<evidence type="ECO:0000313" key="1">
    <source>
        <dbReference type="EMBL" id="NER29864.1"/>
    </source>
</evidence>
<dbReference type="EMBL" id="JAAHFQ010000443">
    <property type="protein sequence ID" value="NER29864.1"/>
    <property type="molecule type" value="Genomic_DNA"/>
</dbReference>
<accession>A0A6B3NII6</accession>
<sequence length="249" mass="28089">MEIPEIDKLLDCYRAVSVGLPLVERQSVLRSIERQIAASLELPVYLWNLATNGYNLIKWNQRKQQFDLSTLVKFDELSPFRQATDALAFCHDWTEEGIFILENLQSLMSQGVTGFQEQEVLKCWLINTVDQFGVSENKYLILLDTFEVGLPRALNGIIPSVYQSLPGLEEVIELLKEILPAAGLHQHREPIEQELALAVSGLSASEIKIGVRMVARWGQADNLADALLDYKIRRLQGLGLDFIPKPDVS</sequence>
<reference evidence="1" key="1">
    <citation type="submission" date="2019-11" db="EMBL/GenBank/DDBJ databases">
        <title>Genomic insights into an expanded diversity of filamentous marine cyanobacteria reveals the extraordinary biosynthetic potential of Moorea and Okeania.</title>
        <authorList>
            <person name="Ferreira Leao T."/>
            <person name="Wang M."/>
            <person name="Moss N."/>
            <person name="Da Silva R."/>
            <person name="Sanders J."/>
            <person name="Nurk S."/>
            <person name="Gurevich A."/>
            <person name="Humphrey G."/>
            <person name="Reher R."/>
            <person name="Zhu Q."/>
            <person name="Belda-Ferre P."/>
            <person name="Glukhov E."/>
            <person name="Rex R."/>
            <person name="Dorrestein P.C."/>
            <person name="Knight R."/>
            <person name="Pevzner P."/>
            <person name="Gerwick W.H."/>
            <person name="Gerwick L."/>
        </authorList>
    </citation>
    <scope>NUCLEOTIDE SEQUENCE</scope>
    <source>
        <strain evidence="1">SIO1C4</strain>
    </source>
</reference>
<proteinExistence type="predicted"/>
<comment type="caution">
    <text evidence="1">The sequence shown here is derived from an EMBL/GenBank/DDBJ whole genome shotgun (WGS) entry which is preliminary data.</text>
</comment>
<dbReference type="AlphaFoldDB" id="A0A6B3NII6"/>
<protein>
    <recommendedName>
        <fullName evidence="2">AAA family ATPase</fullName>
    </recommendedName>
</protein>
<organism evidence="1">
    <name type="scientific">Symploca sp. SIO1C4</name>
    <dbReference type="NCBI Taxonomy" id="2607765"/>
    <lineage>
        <taxon>Bacteria</taxon>
        <taxon>Bacillati</taxon>
        <taxon>Cyanobacteriota</taxon>
        <taxon>Cyanophyceae</taxon>
        <taxon>Coleofasciculales</taxon>
        <taxon>Coleofasciculaceae</taxon>
        <taxon>Symploca</taxon>
    </lineage>
</organism>
<gene>
    <name evidence="1" type="ORF">F6J89_20150</name>
</gene>
<evidence type="ECO:0008006" key="2">
    <source>
        <dbReference type="Google" id="ProtNLM"/>
    </source>
</evidence>
<name>A0A6B3NII6_9CYAN</name>